<evidence type="ECO:0000313" key="3">
    <source>
        <dbReference type="WBParaSite" id="jg13664"/>
    </source>
</evidence>
<keyword evidence="1" id="KW-0472">Membrane</keyword>
<keyword evidence="1" id="KW-0812">Transmembrane</keyword>
<name>A0A915CZ11_9BILA</name>
<organism evidence="2 3">
    <name type="scientific">Ditylenchus dipsaci</name>
    <dbReference type="NCBI Taxonomy" id="166011"/>
    <lineage>
        <taxon>Eukaryota</taxon>
        <taxon>Metazoa</taxon>
        <taxon>Ecdysozoa</taxon>
        <taxon>Nematoda</taxon>
        <taxon>Chromadorea</taxon>
        <taxon>Rhabditida</taxon>
        <taxon>Tylenchina</taxon>
        <taxon>Tylenchomorpha</taxon>
        <taxon>Sphaerularioidea</taxon>
        <taxon>Anguinidae</taxon>
        <taxon>Anguininae</taxon>
        <taxon>Ditylenchus</taxon>
    </lineage>
</organism>
<accession>A0A915CZ11</accession>
<sequence>MNFYGLSDGLKWTSSKSSGLLRNFMWTSTLTLVYFTTIQVDIYGIFNGLSRRLTWTSAAFHVDVCDNLVSQDDLCSISDLLLWNIWWTQMRFSDS</sequence>
<reference evidence="3" key="1">
    <citation type="submission" date="2022-11" db="UniProtKB">
        <authorList>
            <consortium name="WormBaseParasite"/>
        </authorList>
    </citation>
    <scope>IDENTIFICATION</scope>
</reference>
<keyword evidence="2" id="KW-1185">Reference proteome</keyword>
<protein>
    <submittedName>
        <fullName evidence="3">Uncharacterized protein</fullName>
    </submittedName>
</protein>
<dbReference type="Proteomes" id="UP000887574">
    <property type="component" value="Unplaced"/>
</dbReference>
<evidence type="ECO:0000313" key="2">
    <source>
        <dbReference type="Proteomes" id="UP000887574"/>
    </source>
</evidence>
<dbReference type="AlphaFoldDB" id="A0A915CZ11"/>
<evidence type="ECO:0000256" key="1">
    <source>
        <dbReference type="SAM" id="Phobius"/>
    </source>
</evidence>
<dbReference type="WBParaSite" id="jg13664">
    <property type="protein sequence ID" value="jg13664"/>
    <property type="gene ID" value="jg13664"/>
</dbReference>
<keyword evidence="1" id="KW-1133">Transmembrane helix</keyword>
<feature type="transmembrane region" description="Helical" evidence="1">
    <location>
        <begin position="24"/>
        <end position="46"/>
    </location>
</feature>
<proteinExistence type="predicted"/>